<evidence type="ECO:0000256" key="1">
    <source>
        <dbReference type="SAM" id="MobiDB-lite"/>
    </source>
</evidence>
<dbReference type="EMBL" id="LJRR01000038">
    <property type="protein sequence ID" value="KPZ24904.1"/>
    <property type="molecule type" value="Genomic_DNA"/>
</dbReference>
<evidence type="ECO:0000313" key="2">
    <source>
        <dbReference type="EMBL" id="KPZ24904.1"/>
    </source>
</evidence>
<reference evidence="2 3" key="1">
    <citation type="submission" date="2015-09" db="EMBL/GenBank/DDBJ databases">
        <title>Genome announcement of multiple Pseudomonas syringae strains.</title>
        <authorList>
            <person name="Thakur S."/>
            <person name="Wang P.W."/>
            <person name="Gong Y."/>
            <person name="Weir B.S."/>
            <person name="Guttman D.S."/>
        </authorList>
    </citation>
    <scope>NUCLEOTIDE SEQUENCE [LARGE SCALE GENOMIC DNA]</scope>
    <source>
        <strain evidence="2 3">ICMP3963</strain>
    </source>
</reference>
<name>A0A0Q0FCY6_9PSED</name>
<gene>
    <name evidence="2" type="ORF">ALO40_05791</name>
</gene>
<accession>A0A0Q0FCY6</accession>
<keyword evidence="2" id="KW-0645">Protease</keyword>
<keyword evidence="2" id="KW-0378">Hydrolase</keyword>
<dbReference type="AlphaFoldDB" id="A0A0Q0FCY6"/>
<sequence length="817" mass="90537">MLGLDPIPTGLLGGIHARIGAQQHRVDPLACAPAGNPEAGCHHLINAFDHLIAQPFAQAQGQLISLPASGAWAHHHELFATQTTEHIVAAQALTDLFRNSLEHLIACGMPEAIIDAFEVVDVEHDDRQVAPVPVDSFQLGLHAVLEIAPVIGTGQYVCHRQRSQLLFDALEVSDIGHKTVPQHTAVSQLLRCGSRAQPARALAWQVDTVLFAPGRQVPGAGKNRASDPYQIRRLNTPQHCLGVAQQLCFLHLEEFAHARAGVPEARTAVHSQVVLINTAGHLRTQLFQQLPLRGKGFVDALVLGDVDAHGQIPGPQPLVITHGSDQHVHHQRAAVAALQRPLLRRVSTVLYGIEKHQLRGADRPPAVFAQGTRACLQFGRLIEVHEPQLAHHVFFAVPEHFLGTDIEGVDQPVQISRDDRHFGRGIEHIAQLPMCGPQLLLALAQLTGALRHTLQGALALADQAVQQGTEHQAQQPAKPQDPARHDGLIAHTEDLRRANFNQIIPVTEAQQATGVQLIVQAGYGRLVNLLRLFRRTDVKHGHCEVVLLSGTDTHQLRQADDRRDIPSQLRWPFRGEHRRDQQDAVGVGRVQGQQADARRRDNALEQPRTFQRRMADRLGEHIETRRYRNLAEGLDEPHRKILIPDTGHFQCTVFVQFADGVPGGAFLARLLFKRRTLGQGHFGVPGIRLGAEQQRRDKAVEFRLFDLMGKNKEAAQSIEPGDLTVQTFLKAAEALRSQHVEALTQLPLIQLVVSECQHDGQRRADQKCQNRYWPCRELAIDETQHSEPETSCYHKQKLMTPDCRSVRLAMSSVIATR</sequence>
<evidence type="ECO:0000313" key="3">
    <source>
        <dbReference type="Proteomes" id="UP000050317"/>
    </source>
</evidence>
<organism evidence="2 3">
    <name type="scientific">Pseudomonas syringae pv. viburni</name>
    <dbReference type="NCBI Taxonomy" id="251703"/>
    <lineage>
        <taxon>Bacteria</taxon>
        <taxon>Pseudomonadati</taxon>
        <taxon>Pseudomonadota</taxon>
        <taxon>Gammaproteobacteria</taxon>
        <taxon>Pseudomonadales</taxon>
        <taxon>Pseudomonadaceae</taxon>
        <taxon>Pseudomonas</taxon>
    </lineage>
</organism>
<feature type="region of interest" description="Disordered" evidence="1">
    <location>
        <begin position="466"/>
        <end position="485"/>
    </location>
</feature>
<keyword evidence="2" id="KW-0121">Carboxypeptidase</keyword>
<dbReference type="Proteomes" id="UP000050317">
    <property type="component" value="Unassembled WGS sequence"/>
</dbReference>
<protein>
    <submittedName>
        <fullName evidence="2">D-alanyl-D-alanine carboxypeptidase/D-alanyl-D-alanine-endopeptidase</fullName>
    </submittedName>
</protein>
<feature type="region of interest" description="Disordered" evidence="1">
    <location>
        <begin position="578"/>
        <end position="601"/>
    </location>
</feature>
<comment type="caution">
    <text evidence="2">The sequence shown here is derived from an EMBL/GenBank/DDBJ whole genome shotgun (WGS) entry which is preliminary data.</text>
</comment>
<proteinExistence type="predicted"/>
<dbReference type="GO" id="GO:0004180">
    <property type="term" value="F:carboxypeptidase activity"/>
    <property type="evidence" value="ECO:0007669"/>
    <property type="project" value="UniProtKB-KW"/>
</dbReference>